<feature type="transmembrane region" description="Helical" evidence="2">
    <location>
        <begin position="525"/>
        <end position="548"/>
    </location>
</feature>
<evidence type="ECO:0000256" key="2">
    <source>
        <dbReference type="SAM" id="Phobius"/>
    </source>
</evidence>
<keyword evidence="4" id="KW-1185">Reference proteome</keyword>
<feature type="compositionally biased region" description="Basic and acidic residues" evidence="1">
    <location>
        <begin position="585"/>
        <end position="597"/>
    </location>
</feature>
<name>A0ABQ9NPY3_9PEZI</name>
<keyword evidence="2" id="KW-0812">Transmembrane</keyword>
<comment type="caution">
    <text evidence="3">The sequence shown here is derived from an EMBL/GenBank/DDBJ whole genome shotgun (WGS) entry which is preliminary data.</text>
</comment>
<evidence type="ECO:0000313" key="3">
    <source>
        <dbReference type="EMBL" id="KAJ9661367.1"/>
    </source>
</evidence>
<organism evidence="3 4">
    <name type="scientific">Coniosporium apollinis</name>
    <dbReference type="NCBI Taxonomy" id="61459"/>
    <lineage>
        <taxon>Eukaryota</taxon>
        <taxon>Fungi</taxon>
        <taxon>Dikarya</taxon>
        <taxon>Ascomycota</taxon>
        <taxon>Pezizomycotina</taxon>
        <taxon>Dothideomycetes</taxon>
        <taxon>Dothideomycetes incertae sedis</taxon>
        <taxon>Coniosporium</taxon>
    </lineage>
</organism>
<feature type="compositionally biased region" description="Polar residues" evidence="1">
    <location>
        <begin position="1"/>
        <end position="22"/>
    </location>
</feature>
<feature type="transmembrane region" description="Helical" evidence="2">
    <location>
        <begin position="366"/>
        <end position="389"/>
    </location>
</feature>
<proteinExistence type="predicted"/>
<protein>
    <recommendedName>
        <fullName evidence="5">Integral membrane protein</fullName>
    </recommendedName>
</protein>
<accession>A0ABQ9NPY3</accession>
<evidence type="ECO:0000313" key="4">
    <source>
        <dbReference type="Proteomes" id="UP001172684"/>
    </source>
</evidence>
<keyword evidence="2" id="KW-0472">Membrane</keyword>
<evidence type="ECO:0000256" key="1">
    <source>
        <dbReference type="SAM" id="MobiDB-lite"/>
    </source>
</evidence>
<feature type="transmembrane region" description="Helical" evidence="2">
    <location>
        <begin position="492"/>
        <end position="519"/>
    </location>
</feature>
<keyword evidence="2" id="KW-1133">Transmembrane helix</keyword>
<evidence type="ECO:0008006" key="5">
    <source>
        <dbReference type="Google" id="ProtNLM"/>
    </source>
</evidence>
<reference evidence="3" key="1">
    <citation type="submission" date="2022-10" db="EMBL/GenBank/DDBJ databases">
        <title>Culturing micro-colonial fungi from biological soil crusts in the Mojave desert and describing Neophaeococcomyces mojavensis, and introducing the new genera and species Taxawa tesnikishii.</title>
        <authorList>
            <person name="Kurbessoian T."/>
            <person name="Stajich J.E."/>
        </authorList>
    </citation>
    <scope>NUCLEOTIDE SEQUENCE</scope>
    <source>
        <strain evidence="3">TK_1</strain>
    </source>
</reference>
<dbReference type="Proteomes" id="UP001172684">
    <property type="component" value="Unassembled WGS sequence"/>
</dbReference>
<feature type="region of interest" description="Disordered" evidence="1">
    <location>
        <begin position="1"/>
        <end position="148"/>
    </location>
</feature>
<dbReference type="PANTHER" id="PTHR35872:SF2">
    <property type="entry name" value="INTEGRAL MEMBRANE PROTEIN (AFU_ORTHOLOGUE AFUA_5G07110)"/>
    <property type="match status" value="1"/>
</dbReference>
<dbReference type="InterPro" id="IPR021369">
    <property type="entry name" value="DUF2985"/>
</dbReference>
<feature type="transmembrane region" description="Helical" evidence="2">
    <location>
        <begin position="332"/>
        <end position="360"/>
    </location>
</feature>
<dbReference type="PANTHER" id="PTHR35872">
    <property type="entry name" value="INTEGRAL MEMBRANE PROTEIN (AFU_ORTHOLOGUE AFUA_5G07110)"/>
    <property type="match status" value="1"/>
</dbReference>
<dbReference type="Pfam" id="PF11204">
    <property type="entry name" value="DUF2985"/>
    <property type="match status" value="1"/>
</dbReference>
<sequence>MDYFSQSTSRANGHTNPAVTPSNRPPQTPSAPQYPPAPCLRIHRLPSASGVPHIQAHDFGDASNDGEYKGRRRSFSDPQRGQAQPVRQPDLRRQRTAASHMTPLQEENAAGGLDLPQPAPRPQRSVGRLRGARSWSLGGPATPANRGRLANEYENEIVDLLDLVDPEVSTLTTLNNVQNSLFVPYLGRYLNRTSTYNLSRRPTTAPRAEITRAETAKAESVRAAPSDQGDSARDVLEARQQGDDEAASVALNDLAPLARSNTALSLNTIKSHLSGTSEGHNYAVLPHGVKLEGWTELDKAELNDYVRHLLHSRKAKFKRGLRGFGKYVKTPLGAFVTIYSVLITFWGTAWVLFIIGWIYVGGRQAYYIEICDQILVALFAVMGIGLAPFRAVDTYHMIFIAHYHRLTWRLRKKRGLPKLEDHNDLPVPPTDASVDVDVEAAKPEPQNTADEEVVLTPEQQQKFKHHQSKFAASHTFYKPHETPTHYAFPLKLLIAVVVLLDCHSLFQMALAGTTWGIYYKVRPKALTAVILSCSITCNIMGGVLISIGDRRTRKKEVREEMFRQAVTEEAMEKMKKTRGLSIVKKGQEGEGEKSDGS</sequence>
<feature type="region of interest" description="Disordered" evidence="1">
    <location>
        <begin position="577"/>
        <end position="597"/>
    </location>
</feature>
<feature type="region of interest" description="Disordered" evidence="1">
    <location>
        <begin position="213"/>
        <end position="235"/>
    </location>
</feature>
<gene>
    <name evidence="3" type="ORF">H2201_006559</name>
</gene>
<dbReference type="EMBL" id="JAPDRL010000058">
    <property type="protein sequence ID" value="KAJ9661367.1"/>
    <property type="molecule type" value="Genomic_DNA"/>
</dbReference>
<feature type="compositionally biased region" description="Pro residues" evidence="1">
    <location>
        <begin position="23"/>
        <end position="38"/>
    </location>
</feature>